<evidence type="ECO:0000313" key="1">
    <source>
        <dbReference type="EMBL" id="EMB30552.1"/>
    </source>
</evidence>
<organism evidence="1">
    <name type="scientific">Treponema denticola H-22</name>
    <dbReference type="NCBI Taxonomy" id="999432"/>
    <lineage>
        <taxon>Bacteria</taxon>
        <taxon>Pseudomonadati</taxon>
        <taxon>Spirochaetota</taxon>
        <taxon>Spirochaetia</taxon>
        <taxon>Spirochaetales</taxon>
        <taxon>Treponemataceae</taxon>
        <taxon>Treponema</taxon>
    </lineage>
</organism>
<sequence>MKNIKKILLVVFVGLLFGCRRETSLELEREEKFTLNYGLFENELNLFNLNSTYSRPDTQILMKEGIFYIVNSGGQKILKLSSFGDLLTFFYNPESNMEPSFMQNDSQDVKATTRGAIKYPFNHPALLTVNSSKHLFVVDSVLDERIEYDHEENLALRDIILHFDENGTFIDYLGQEGFGGTPFPSIEGIHTNSSNDIIVVCRTQTSLKIYWYNRKGDLLYKIPIFFNAVPNPYESSNKIFSSIDKIIPDFNDLYLYIKIDYYLEEKDAATRANLGVSYDKSCLYFLNIKTGKYDKKMDIDAYEEIETSGTETFTFKKVYEMMGITESNWCYLLTPTSKGYALEMMNVKSQKKYKKDLIVSSDETFYNTFHVSSKGIISAILARDDKALIVWWRADKIIGDK</sequence>
<gene>
    <name evidence="1" type="ORF">HMPREF9726_02237</name>
</gene>
<dbReference type="InterPro" id="IPR011042">
    <property type="entry name" value="6-blade_b-propeller_TolB-like"/>
</dbReference>
<accession>A0A0E2EEA3</accession>
<comment type="caution">
    <text evidence="1">The sequence shown here is derived from an EMBL/GenBank/DDBJ whole genome shotgun (WGS) entry which is preliminary data.</text>
</comment>
<name>A0A0E2EEA3_TREDN</name>
<dbReference type="RefSeq" id="WP_002685657.1">
    <property type="nucleotide sequence ID" value="NZ_CM001795.1"/>
</dbReference>
<dbReference type="Gene3D" id="2.120.10.30">
    <property type="entry name" value="TolB, C-terminal domain"/>
    <property type="match status" value="1"/>
</dbReference>
<dbReference type="SUPFAM" id="SSF63825">
    <property type="entry name" value="YWTD domain"/>
    <property type="match status" value="1"/>
</dbReference>
<dbReference type="HOGENOM" id="CLU_684929_0_0_12"/>
<reference evidence="1" key="1">
    <citation type="submission" date="2012-01" db="EMBL/GenBank/DDBJ databases">
        <title>The Genome Sequence of Treponema denticola H-22.</title>
        <authorList>
            <consortium name="The Broad Institute Genome Sequencing Platform"/>
            <person name="Earl A."/>
            <person name="Ward D."/>
            <person name="Feldgarden M."/>
            <person name="Gevers D."/>
            <person name="Blanton J.M."/>
            <person name="Fenno C.J."/>
            <person name="Baranova O.V."/>
            <person name="Mathney J."/>
            <person name="Dewhirst F.E."/>
            <person name="Izard J."/>
            <person name="Young S.K."/>
            <person name="Zeng Q."/>
            <person name="Gargeya S."/>
            <person name="Fitzgerald M."/>
            <person name="Haas B."/>
            <person name="Abouelleil A."/>
            <person name="Alvarado L."/>
            <person name="Arachchi H.M."/>
            <person name="Berlin A."/>
            <person name="Chapman S.B."/>
            <person name="Gearin G."/>
            <person name="Goldberg J."/>
            <person name="Griggs A."/>
            <person name="Gujja S."/>
            <person name="Hansen M."/>
            <person name="Heiman D."/>
            <person name="Howarth C."/>
            <person name="Larimer J."/>
            <person name="Lui A."/>
            <person name="MacDonald P.J.P."/>
            <person name="McCowen C."/>
            <person name="Montmayeur A."/>
            <person name="Murphy C."/>
            <person name="Neiman D."/>
            <person name="Pearson M."/>
            <person name="Priest M."/>
            <person name="Roberts A."/>
            <person name="Saif S."/>
            <person name="Shea T."/>
            <person name="Sisk P."/>
            <person name="Stolte C."/>
            <person name="Sykes S."/>
            <person name="Wortman J."/>
            <person name="Nusbaum C."/>
            <person name="Birren B."/>
        </authorList>
    </citation>
    <scope>NUCLEOTIDE SEQUENCE [LARGE SCALE GENOMIC DNA]</scope>
    <source>
        <strain evidence="1">H-22</strain>
    </source>
</reference>
<proteinExistence type="predicted"/>
<protein>
    <recommendedName>
        <fullName evidence="2">Lipoprotein</fullName>
    </recommendedName>
</protein>
<dbReference type="EMBL" id="AGDV01000021">
    <property type="protein sequence ID" value="EMB30552.1"/>
    <property type="molecule type" value="Genomic_DNA"/>
</dbReference>
<dbReference type="AlphaFoldDB" id="A0A0E2EEA3"/>
<evidence type="ECO:0008006" key="2">
    <source>
        <dbReference type="Google" id="ProtNLM"/>
    </source>
</evidence>
<dbReference type="InterPro" id="IPR058072">
    <property type="entry name" value="LIC12708-like"/>
</dbReference>
<dbReference type="PATRIC" id="fig|999432.5.peg.2324"/>
<dbReference type="NCBIfam" id="NF047780">
    <property type="entry name" value="LIC12708_fam"/>
    <property type="match status" value="1"/>
</dbReference>
<dbReference type="Proteomes" id="UP000011705">
    <property type="component" value="Chromosome"/>
</dbReference>
<dbReference type="PROSITE" id="PS51257">
    <property type="entry name" value="PROKAR_LIPOPROTEIN"/>
    <property type="match status" value="1"/>
</dbReference>